<proteinExistence type="predicted"/>
<dbReference type="GO" id="GO:0008270">
    <property type="term" value="F:zinc ion binding"/>
    <property type="evidence" value="ECO:0007669"/>
    <property type="project" value="UniProtKB-KW"/>
</dbReference>
<organism evidence="14 15">
    <name type="scientific">Tetracentron sinense</name>
    <name type="common">Spur-leaf</name>
    <dbReference type="NCBI Taxonomy" id="13715"/>
    <lineage>
        <taxon>Eukaryota</taxon>
        <taxon>Viridiplantae</taxon>
        <taxon>Streptophyta</taxon>
        <taxon>Embryophyta</taxon>
        <taxon>Tracheophyta</taxon>
        <taxon>Spermatophyta</taxon>
        <taxon>Magnoliopsida</taxon>
        <taxon>Trochodendrales</taxon>
        <taxon>Trochodendraceae</taxon>
        <taxon>Tetracentron</taxon>
    </lineage>
</organism>
<keyword evidence="6 10" id="KW-0863">Zinc-finger</keyword>
<evidence type="ECO:0000259" key="13">
    <source>
        <dbReference type="PROSITE" id="PS50089"/>
    </source>
</evidence>
<evidence type="ECO:0000256" key="1">
    <source>
        <dbReference type="ARBA" id="ARBA00000900"/>
    </source>
</evidence>
<dbReference type="GO" id="GO:0006511">
    <property type="term" value="P:ubiquitin-dependent protein catabolic process"/>
    <property type="evidence" value="ECO:0007669"/>
    <property type="project" value="UniProtKB-UniRule"/>
</dbReference>
<keyword evidence="11" id="KW-0256">Endoplasmic reticulum</keyword>
<keyword evidence="7 11" id="KW-0833">Ubl conjugation pathway</keyword>
<comment type="subcellular location">
    <subcellularLocation>
        <location evidence="2">Endomembrane system</location>
    </subcellularLocation>
    <subcellularLocation>
        <location evidence="11">Endoplasmic reticulum membrane</location>
        <topology evidence="11">Single-pass type IV membrane protein</topology>
    </subcellularLocation>
</comment>
<evidence type="ECO:0000313" key="14">
    <source>
        <dbReference type="EMBL" id="KAF8396044.1"/>
    </source>
</evidence>
<dbReference type="OMA" id="ACENING"/>
<dbReference type="EC" id="2.3.2.27" evidence="11"/>
<dbReference type="PROSITE" id="PS50089">
    <property type="entry name" value="ZF_RING_2"/>
    <property type="match status" value="1"/>
</dbReference>
<dbReference type="Gene3D" id="3.30.40.10">
    <property type="entry name" value="Zinc/RING finger domain, C3HC4 (zinc finger)"/>
    <property type="match status" value="1"/>
</dbReference>
<dbReference type="GO" id="GO:0005789">
    <property type="term" value="C:endoplasmic reticulum membrane"/>
    <property type="evidence" value="ECO:0007669"/>
    <property type="project" value="UniProtKB-SubCell"/>
</dbReference>
<protein>
    <recommendedName>
        <fullName evidence="11">E3 ubiquitin-protein ligase RMA</fullName>
        <ecNumber evidence="11">2.3.2.27</ecNumber>
    </recommendedName>
    <alternativeName>
        <fullName evidence="11">Protein RING membrane-anchor</fullName>
    </alternativeName>
    <alternativeName>
        <fullName evidence="11">RING-type E3 ubiquitin transferase RMA</fullName>
    </alternativeName>
</protein>
<evidence type="ECO:0000313" key="15">
    <source>
        <dbReference type="Proteomes" id="UP000655225"/>
    </source>
</evidence>
<evidence type="ECO:0000256" key="10">
    <source>
        <dbReference type="PROSITE-ProRule" id="PRU00175"/>
    </source>
</evidence>
<evidence type="ECO:0000256" key="2">
    <source>
        <dbReference type="ARBA" id="ARBA00004308"/>
    </source>
</evidence>
<comment type="pathway">
    <text evidence="3 11">Protein modification; protein ubiquitination.</text>
</comment>
<dbReference type="InterPro" id="IPR013083">
    <property type="entry name" value="Znf_RING/FYVE/PHD"/>
</dbReference>
<comment type="function">
    <text evidence="11">E3 ubiquitin-protein ligase.</text>
</comment>
<feature type="region of interest" description="Disordered" evidence="12">
    <location>
        <begin position="191"/>
        <end position="214"/>
    </location>
</feature>
<name>A0A834YUN7_TETSI</name>
<evidence type="ECO:0000256" key="6">
    <source>
        <dbReference type="ARBA" id="ARBA00022771"/>
    </source>
</evidence>
<dbReference type="SUPFAM" id="SSF57850">
    <property type="entry name" value="RING/U-box"/>
    <property type="match status" value="1"/>
</dbReference>
<evidence type="ECO:0000256" key="9">
    <source>
        <dbReference type="ARBA" id="ARBA00023136"/>
    </source>
</evidence>
<feature type="region of interest" description="Disordered" evidence="12">
    <location>
        <begin position="390"/>
        <end position="437"/>
    </location>
</feature>
<dbReference type="PROSITE" id="PS00518">
    <property type="entry name" value="ZF_RING_1"/>
    <property type="match status" value="1"/>
</dbReference>
<evidence type="ECO:0000256" key="3">
    <source>
        <dbReference type="ARBA" id="ARBA00004906"/>
    </source>
</evidence>
<dbReference type="OrthoDB" id="6270329at2759"/>
<dbReference type="Proteomes" id="UP000655225">
    <property type="component" value="Unassembled WGS sequence"/>
</dbReference>
<dbReference type="GO" id="GO:0061630">
    <property type="term" value="F:ubiquitin protein ligase activity"/>
    <property type="evidence" value="ECO:0007669"/>
    <property type="project" value="UniProtKB-UniRule"/>
</dbReference>
<keyword evidence="15" id="KW-1185">Reference proteome</keyword>
<dbReference type="InterPro" id="IPR045103">
    <property type="entry name" value="RNF5/RNF185-like"/>
</dbReference>
<dbReference type="Pfam" id="PF00097">
    <property type="entry name" value="zf-C3HC4"/>
    <property type="match status" value="1"/>
</dbReference>
<evidence type="ECO:0000256" key="11">
    <source>
        <dbReference type="RuleBase" id="RU369090"/>
    </source>
</evidence>
<dbReference type="CDD" id="cd16745">
    <property type="entry name" value="RING-HC_AtRMA-like"/>
    <property type="match status" value="1"/>
</dbReference>
<evidence type="ECO:0000256" key="5">
    <source>
        <dbReference type="ARBA" id="ARBA00022723"/>
    </source>
</evidence>
<dbReference type="InterPro" id="IPR018957">
    <property type="entry name" value="Znf_C3HC4_RING-type"/>
</dbReference>
<feature type="compositionally biased region" description="Basic and acidic residues" evidence="12">
    <location>
        <begin position="413"/>
        <end position="422"/>
    </location>
</feature>
<evidence type="ECO:0000256" key="7">
    <source>
        <dbReference type="ARBA" id="ARBA00022786"/>
    </source>
</evidence>
<dbReference type="SMART" id="SM00184">
    <property type="entry name" value="RING"/>
    <property type="match status" value="1"/>
</dbReference>
<dbReference type="PANTHER" id="PTHR12313">
    <property type="entry name" value="E3 UBIQUITIN-PROTEIN LIGASE RNF5-RELATED"/>
    <property type="match status" value="1"/>
</dbReference>
<keyword evidence="8 11" id="KW-0862">Zinc</keyword>
<sequence length="437" mass="48899">MGDERDDIMELDLNLEPPLVHPHLEFELGLGSLSRGSGDIEEQIEERLRRREAVSIRARRRLRRRHGRLPPETRNISMGLILPGGGRLQTGEGSVAAEERTIESCKTCKKNDPHLITKALGKGEDDVEKGNCDGSSFFDCNICLEMARDPVLTCCGHMFCWPCLYQWLHVHSDTKECPVCKGEVIDTNITPIYGRGNDTRETEEEEESGLKIPPRPHAQRVESLRQSIHRAASTFSIEDMIRQIGNRFDVTEEWASPQDTDSSRNMPEVTTSIARQILISRGVRRAGWGRRFPLMEQSIVIPPEDTVDLTQGITASSEAEGSHHIPSVLLQRSQSNRATYLSSLSSALSSAERLFEVYLRGHPMRRNHAQSPPIEDRDSVSSIAGVIHSESQTVDTAMEIDSTMSLSSSSSRRRSDSSRVSDVDSGVSHAPRRRRLN</sequence>
<feature type="compositionally biased region" description="Low complexity" evidence="12">
    <location>
        <begin position="401"/>
        <end position="410"/>
    </location>
</feature>
<dbReference type="AlphaFoldDB" id="A0A834YUN7"/>
<comment type="domain">
    <text evidence="11">The RING-type zinc finger domain is responsible for E3 ligase activity.</text>
</comment>
<keyword evidence="9" id="KW-0472">Membrane</keyword>
<dbReference type="GO" id="GO:0016567">
    <property type="term" value="P:protein ubiquitination"/>
    <property type="evidence" value="ECO:0007669"/>
    <property type="project" value="UniProtKB-UniPathway"/>
</dbReference>
<reference evidence="14 15" key="1">
    <citation type="submission" date="2020-04" db="EMBL/GenBank/DDBJ databases">
        <title>Plant Genome Project.</title>
        <authorList>
            <person name="Zhang R.-G."/>
        </authorList>
    </citation>
    <scope>NUCLEOTIDE SEQUENCE [LARGE SCALE GENOMIC DNA]</scope>
    <source>
        <strain evidence="14">YNK0</strain>
        <tissue evidence="14">Leaf</tissue>
    </source>
</reference>
<dbReference type="InterPro" id="IPR001841">
    <property type="entry name" value="Znf_RING"/>
</dbReference>
<dbReference type="InterPro" id="IPR017907">
    <property type="entry name" value="Znf_RING_CS"/>
</dbReference>
<evidence type="ECO:0000256" key="4">
    <source>
        <dbReference type="ARBA" id="ARBA00022679"/>
    </source>
</evidence>
<evidence type="ECO:0000256" key="8">
    <source>
        <dbReference type="ARBA" id="ARBA00022833"/>
    </source>
</evidence>
<keyword evidence="5 11" id="KW-0479">Metal-binding</keyword>
<evidence type="ECO:0000256" key="12">
    <source>
        <dbReference type="SAM" id="MobiDB-lite"/>
    </source>
</evidence>
<feature type="domain" description="RING-type" evidence="13">
    <location>
        <begin position="140"/>
        <end position="181"/>
    </location>
</feature>
<dbReference type="EMBL" id="JABCRI010000012">
    <property type="protein sequence ID" value="KAF8396044.1"/>
    <property type="molecule type" value="Genomic_DNA"/>
</dbReference>
<dbReference type="UniPathway" id="UPA00143"/>
<comment type="catalytic activity">
    <reaction evidence="1 11">
        <text>S-ubiquitinyl-[E2 ubiquitin-conjugating enzyme]-L-cysteine + [acceptor protein]-L-lysine = [E2 ubiquitin-conjugating enzyme]-L-cysteine + N(6)-ubiquitinyl-[acceptor protein]-L-lysine.</text>
        <dbReference type="EC" id="2.3.2.27"/>
    </reaction>
</comment>
<gene>
    <name evidence="14" type="ORF">HHK36_017656</name>
</gene>
<accession>A0A834YUN7</accession>
<keyword evidence="4 11" id="KW-0808">Transferase</keyword>
<comment type="caution">
    <text evidence="14">The sequence shown here is derived from an EMBL/GenBank/DDBJ whole genome shotgun (WGS) entry which is preliminary data.</text>
</comment>